<dbReference type="InterPro" id="IPR014756">
    <property type="entry name" value="Ig_E-set"/>
</dbReference>
<feature type="repeat" description="ANK" evidence="14">
    <location>
        <begin position="552"/>
        <end position="584"/>
    </location>
</feature>
<evidence type="ECO:0000256" key="11">
    <source>
        <dbReference type="ARBA" id="ARBA00023159"/>
    </source>
</evidence>
<dbReference type="Proteomes" id="UP000087766">
    <property type="component" value="Chromosome 5"/>
</dbReference>
<dbReference type="KEGG" id="vra:106760125"/>
<proteinExistence type="inferred from homology"/>
<evidence type="ECO:0000256" key="7">
    <source>
        <dbReference type="ARBA" id="ARBA00023016"/>
    </source>
</evidence>
<dbReference type="PANTHER" id="PTHR23335">
    <property type="entry name" value="CALMODULIN-BINDING TRANSCRIPTION ACTIVATOR CAMTA"/>
    <property type="match status" value="1"/>
</dbReference>
<dbReference type="SUPFAM" id="SSF81296">
    <property type="entry name" value="E set domains"/>
    <property type="match status" value="1"/>
</dbReference>
<dbReference type="GO" id="GO:0003712">
    <property type="term" value="F:transcription coregulator activity"/>
    <property type="evidence" value="ECO:0007669"/>
    <property type="project" value="TreeGrafter"/>
</dbReference>
<evidence type="ECO:0000256" key="4">
    <source>
        <dbReference type="ARBA" id="ARBA00022737"/>
    </source>
</evidence>
<keyword evidence="5" id="KW-0106">Calcium</keyword>
<comment type="similarity">
    <text evidence="3">Belongs to the CAMTA family.</text>
</comment>
<keyword evidence="6" id="KW-0112">Calmodulin-binding</keyword>
<evidence type="ECO:0000256" key="8">
    <source>
        <dbReference type="ARBA" id="ARBA00023043"/>
    </source>
</evidence>
<evidence type="ECO:0000256" key="12">
    <source>
        <dbReference type="ARBA" id="ARBA00023163"/>
    </source>
</evidence>
<gene>
    <name evidence="17" type="primary">LOC106760125</name>
</gene>
<evidence type="ECO:0000256" key="10">
    <source>
        <dbReference type="ARBA" id="ARBA00023125"/>
    </source>
</evidence>
<evidence type="ECO:0000256" key="3">
    <source>
        <dbReference type="ARBA" id="ARBA00008267"/>
    </source>
</evidence>
<evidence type="ECO:0000313" key="16">
    <source>
        <dbReference type="Proteomes" id="UP000087766"/>
    </source>
</evidence>
<dbReference type="GeneID" id="106760125"/>
<dbReference type="InterPro" id="IPR036770">
    <property type="entry name" value="Ankyrin_rpt-contain_sf"/>
</dbReference>
<evidence type="ECO:0000256" key="5">
    <source>
        <dbReference type="ARBA" id="ARBA00022837"/>
    </source>
</evidence>
<dbReference type="InterPro" id="IPR005559">
    <property type="entry name" value="CG-1_dom"/>
</dbReference>
<dbReference type="PROSITE" id="PS51437">
    <property type="entry name" value="CG_1"/>
    <property type="match status" value="1"/>
</dbReference>
<keyword evidence="4" id="KW-0677">Repeat</keyword>
<protein>
    <submittedName>
        <fullName evidence="17">Calmodulin-binding transcription activator 5</fullName>
    </submittedName>
</protein>
<dbReference type="GO" id="GO:0005634">
    <property type="term" value="C:nucleus"/>
    <property type="evidence" value="ECO:0007669"/>
    <property type="project" value="UniProtKB-SubCell"/>
</dbReference>
<dbReference type="PROSITE" id="PS50088">
    <property type="entry name" value="ANK_REPEAT"/>
    <property type="match status" value="1"/>
</dbReference>
<comment type="subcellular location">
    <subcellularLocation>
        <location evidence="2">Cell membrane</location>
        <topology evidence="2">Peripheral membrane protein</topology>
        <orientation evidence="2">Cytoplasmic side</orientation>
    </subcellularLocation>
    <subcellularLocation>
        <location evidence="1">Nucleus</location>
    </subcellularLocation>
</comment>
<dbReference type="GO" id="GO:0005886">
    <property type="term" value="C:plasma membrane"/>
    <property type="evidence" value="ECO:0007669"/>
    <property type="project" value="UniProtKB-SubCell"/>
</dbReference>
<dbReference type="Gene3D" id="1.25.40.20">
    <property type="entry name" value="Ankyrin repeat-containing domain"/>
    <property type="match status" value="1"/>
</dbReference>
<organism evidence="16 17">
    <name type="scientific">Vigna radiata var. radiata</name>
    <name type="common">Mung bean</name>
    <name type="synonym">Phaseolus aureus</name>
    <dbReference type="NCBI Taxonomy" id="3916"/>
    <lineage>
        <taxon>Eukaryota</taxon>
        <taxon>Viridiplantae</taxon>
        <taxon>Streptophyta</taxon>
        <taxon>Embryophyta</taxon>
        <taxon>Tracheophyta</taxon>
        <taxon>Spermatophyta</taxon>
        <taxon>Magnoliopsida</taxon>
        <taxon>eudicotyledons</taxon>
        <taxon>Gunneridae</taxon>
        <taxon>Pentapetalae</taxon>
        <taxon>rosids</taxon>
        <taxon>fabids</taxon>
        <taxon>Fabales</taxon>
        <taxon>Fabaceae</taxon>
        <taxon>Papilionoideae</taxon>
        <taxon>50 kb inversion clade</taxon>
        <taxon>NPAAA clade</taxon>
        <taxon>indigoferoid/millettioid clade</taxon>
        <taxon>Phaseoleae</taxon>
        <taxon>Vigna</taxon>
    </lineage>
</organism>
<evidence type="ECO:0000256" key="13">
    <source>
        <dbReference type="ARBA" id="ARBA00023242"/>
    </source>
</evidence>
<dbReference type="Pfam" id="PF12796">
    <property type="entry name" value="Ank_2"/>
    <property type="match status" value="1"/>
</dbReference>
<dbReference type="InterPro" id="IPR027417">
    <property type="entry name" value="P-loop_NTPase"/>
</dbReference>
<dbReference type="GO" id="GO:0005516">
    <property type="term" value="F:calmodulin binding"/>
    <property type="evidence" value="ECO:0007669"/>
    <property type="project" value="UniProtKB-KW"/>
</dbReference>
<keyword evidence="16" id="KW-1185">Reference proteome</keyword>
<dbReference type="RefSeq" id="XP_014499049.1">
    <property type="nucleotide sequence ID" value="XM_014643563.2"/>
</dbReference>
<dbReference type="SMART" id="SM01076">
    <property type="entry name" value="CG-1"/>
    <property type="match status" value="1"/>
</dbReference>
<evidence type="ECO:0000256" key="9">
    <source>
        <dbReference type="ARBA" id="ARBA00023054"/>
    </source>
</evidence>
<dbReference type="SMART" id="SM00015">
    <property type="entry name" value="IQ"/>
    <property type="match status" value="3"/>
</dbReference>
<dbReference type="InterPro" id="IPR002110">
    <property type="entry name" value="Ankyrin_rpt"/>
</dbReference>
<dbReference type="GO" id="GO:0006950">
    <property type="term" value="P:response to stress"/>
    <property type="evidence" value="ECO:0007669"/>
    <property type="project" value="UniProtKB-ARBA"/>
</dbReference>
<evidence type="ECO:0000256" key="2">
    <source>
        <dbReference type="ARBA" id="ARBA00004413"/>
    </source>
</evidence>
<dbReference type="Pfam" id="PF00612">
    <property type="entry name" value="IQ"/>
    <property type="match status" value="1"/>
</dbReference>
<dbReference type="GO" id="GO:0006357">
    <property type="term" value="P:regulation of transcription by RNA polymerase II"/>
    <property type="evidence" value="ECO:0007669"/>
    <property type="project" value="TreeGrafter"/>
</dbReference>
<evidence type="ECO:0000256" key="6">
    <source>
        <dbReference type="ARBA" id="ARBA00022860"/>
    </source>
</evidence>
<dbReference type="OrthoDB" id="407555at2759"/>
<dbReference type="AlphaFoldDB" id="A0A1S3TZ74"/>
<dbReference type="SMART" id="SM00248">
    <property type="entry name" value="ANK"/>
    <property type="match status" value="2"/>
</dbReference>
<keyword evidence="13" id="KW-0539">Nucleus</keyword>
<dbReference type="SUPFAM" id="SSF48403">
    <property type="entry name" value="Ankyrin repeat"/>
    <property type="match status" value="1"/>
</dbReference>
<dbReference type="SUPFAM" id="SSF52540">
    <property type="entry name" value="P-loop containing nucleoside triphosphate hydrolases"/>
    <property type="match status" value="1"/>
</dbReference>
<dbReference type="InterPro" id="IPR000048">
    <property type="entry name" value="IQ_motif_EF-hand-BS"/>
</dbReference>
<accession>A0A1S3TZ74</accession>
<reference evidence="16" key="1">
    <citation type="journal article" date="2014" name="Nat. Commun.">
        <title>Genome sequence of mungbean and insights into evolution within Vigna species.</title>
        <authorList>
            <person name="Kang Y.J."/>
            <person name="Kim S.K."/>
            <person name="Kim M.Y."/>
            <person name="Lestari P."/>
            <person name="Kim K.H."/>
            <person name="Ha B.K."/>
            <person name="Jun T.H."/>
            <person name="Hwang W.J."/>
            <person name="Lee T."/>
            <person name="Lee J."/>
            <person name="Shim S."/>
            <person name="Yoon M.Y."/>
            <person name="Jang Y.E."/>
            <person name="Han K.S."/>
            <person name="Taeprayoon P."/>
            <person name="Yoon N."/>
            <person name="Somta P."/>
            <person name="Tanya P."/>
            <person name="Kim K.S."/>
            <person name="Gwag J.G."/>
            <person name="Moon J.K."/>
            <person name="Lee Y.H."/>
            <person name="Park B.S."/>
            <person name="Bombarely A."/>
            <person name="Doyle J.J."/>
            <person name="Jackson S.A."/>
            <person name="Schafleitner R."/>
            <person name="Srinives P."/>
            <person name="Varshney R.K."/>
            <person name="Lee S.H."/>
        </authorList>
    </citation>
    <scope>NUCLEOTIDE SEQUENCE [LARGE SCALE GENOMIC DNA]</scope>
    <source>
        <strain evidence="16">cv. VC1973A</strain>
    </source>
</reference>
<dbReference type="FunFam" id="1.25.40.20:FF:000150">
    <property type="entry name" value="calmodulin-binding transcription activator 5"/>
    <property type="match status" value="1"/>
</dbReference>
<dbReference type="GO" id="GO:0003690">
    <property type="term" value="F:double-stranded DNA binding"/>
    <property type="evidence" value="ECO:0007669"/>
    <property type="project" value="TreeGrafter"/>
</dbReference>
<dbReference type="InterPro" id="IPR013783">
    <property type="entry name" value="Ig-like_fold"/>
</dbReference>
<dbReference type="Gene3D" id="1.20.5.190">
    <property type="match status" value="1"/>
</dbReference>
<dbReference type="PROSITE" id="PS50297">
    <property type="entry name" value="ANK_REP_REGION"/>
    <property type="match status" value="1"/>
</dbReference>
<keyword evidence="12" id="KW-0804">Transcription</keyword>
<sequence>MAHDLTGQLVGSEIHGFHTLQDLDVSNTMEEAKSRWLRPNEIHAILCNYKYFKIKAKPVHLPESGTIVLFDRKMLRNFRKDGHNWKKKSDGKTVKEAHEHLKVGNEERIHVYYAHGQDNSTFVRRCYWLLDKNLEHIVLVHYRETREIQLQSSPVTPVNSNSSSVSDPAASWILAEDLDSGAKSAHSAELNDNLTIKSYEEKLHEINTLEWDDLVVSNVNTSTTSNGGNVPHSYQQNQSLLSGSFDNVSVTPLAEVPPLGLQSQDSFGTWMNNIITDTPCSVDESALETSISIVREPYSSLVADNQLSSLPEQVFNLTEVSPAWASSTEKTKVLITGYFHSNYQHLAKFNLVCVCGDVSFPVEIVQVGVYRCWVPPHSPGLVNIYLSFDGHKPISHVVNFEYRTPILHDPTATMEEKYNWNEFRLQMRLAHLLFSTDKILDIFSNTVSPNALKEASRFSFRTSFISKSWQFLMKSIDEQTTPFPQVKDSLFEIALKNKLKEWLLERIVVGSKSTEYDAQGQGVLHLCAMLGYSWAISLFSWSGLSLDFRDKFGWTALHWAAYYGMEKMVATLLSAGARPNLVTDPTPKNPGGFTAADLAYMKGYDGLAAYLSEKSLVEQFNDMSLAGNISGTLDTSSTDVVNAQELTEDQLYLKETLAAYRTAAGAAARIQAAYKEHELNLRYKAVELNTPEHQARRIVAAMKIQHAFRKYETRKSNAAAVRIQLRFRTRKIRREFLNMRRQAIKIQAAFRGFQVRRQYKKIIWSVGVLEKAILRWRLKRKGFRGLQVNSVEDGEQEDGVEEEFFRTGLKQAEERVERSVVRVQAMFRSKKAQEEYRRMKLAYSQAKLDLEFEDFLSSEVDMLTDI</sequence>
<dbReference type="Gene3D" id="2.60.40.10">
    <property type="entry name" value="Immunoglobulins"/>
    <property type="match status" value="1"/>
</dbReference>
<keyword evidence="7" id="KW-0346">Stress response</keyword>
<evidence type="ECO:0000256" key="14">
    <source>
        <dbReference type="PROSITE-ProRule" id="PRU00023"/>
    </source>
</evidence>
<evidence type="ECO:0000313" key="17">
    <source>
        <dbReference type="RefSeq" id="XP_014499049.1"/>
    </source>
</evidence>
<reference evidence="17" key="2">
    <citation type="submission" date="2025-08" db="UniProtKB">
        <authorList>
            <consortium name="RefSeq"/>
        </authorList>
    </citation>
    <scope>IDENTIFICATION</scope>
    <source>
        <tissue evidence="17">Leaf</tissue>
    </source>
</reference>
<keyword evidence="8 14" id="KW-0040">ANK repeat</keyword>
<dbReference type="FunFam" id="2.60.40.10:FF:001656">
    <property type="entry name" value="Calmodulin-binding transcription activator 5"/>
    <property type="match status" value="1"/>
</dbReference>
<name>A0A1S3TZ74_VIGRR</name>
<dbReference type="PROSITE" id="PS50096">
    <property type="entry name" value="IQ"/>
    <property type="match status" value="3"/>
</dbReference>
<keyword evidence="11" id="KW-0010">Activator</keyword>
<dbReference type="CDD" id="cd23767">
    <property type="entry name" value="IQCD"/>
    <property type="match status" value="1"/>
</dbReference>
<dbReference type="PANTHER" id="PTHR23335:SF3">
    <property type="entry name" value="CALMODULIN-BINDING TRANSCRIPTION ACTIVATOR 5"/>
    <property type="match status" value="1"/>
</dbReference>
<dbReference type="STRING" id="3916.A0A1S3TZ74"/>
<evidence type="ECO:0000259" key="15">
    <source>
        <dbReference type="PROSITE" id="PS51437"/>
    </source>
</evidence>
<dbReference type="Pfam" id="PF03859">
    <property type="entry name" value="CG-1"/>
    <property type="match status" value="1"/>
</dbReference>
<keyword evidence="9" id="KW-0175">Coiled coil</keyword>
<feature type="domain" description="CG-1" evidence="15">
    <location>
        <begin position="25"/>
        <end position="151"/>
    </location>
</feature>
<evidence type="ECO:0000256" key="1">
    <source>
        <dbReference type="ARBA" id="ARBA00004123"/>
    </source>
</evidence>
<keyword evidence="10" id="KW-0238">DNA-binding</keyword>